<dbReference type="Pfam" id="PF22640">
    <property type="entry name" value="ManC_GMP_beta-helix"/>
    <property type="match status" value="1"/>
</dbReference>
<dbReference type="EMBL" id="JACOON010000003">
    <property type="protein sequence ID" value="MBC5648199.1"/>
    <property type="molecule type" value="Genomic_DNA"/>
</dbReference>
<evidence type="ECO:0000259" key="2">
    <source>
        <dbReference type="Pfam" id="PF22640"/>
    </source>
</evidence>
<dbReference type="SUPFAM" id="SSF159283">
    <property type="entry name" value="Guanosine diphospho-D-mannose pyrophosphorylase/mannose-6-phosphate isomerase linker domain"/>
    <property type="match status" value="1"/>
</dbReference>
<dbReference type="RefSeq" id="WP_186857699.1">
    <property type="nucleotide sequence ID" value="NZ_JACOON010000003.1"/>
</dbReference>
<dbReference type="Gene3D" id="3.90.550.10">
    <property type="entry name" value="Spore Coat Polysaccharide Biosynthesis Protein SpsA, Chain A"/>
    <property type="match status" value="1"/>
</dbReference>
<feature type="domain" description="Nucleotidyl transferase" evidence="1">
    <location>
        <begin position="4"/>
        <end position="277"/>
    </location>
</feature>
<dbReference type="InterPro" id="IPR049577">
    <property type="entry name" value="GMPP_N"/>
</dbReference>
<dbReference type="Pfam" id="PF00483">
    <property type="entry name" value="NTP_transferase"/>
    <property type="match status" value="1"/>
</dbReference>
<dbReference type="InterPro" id="IPR005835">
    <property type="entry name" value="NTP_transferase_dom"/>
</dbReference>
<evidence type="ECO:0000313" key="4">
    <source>
        <dbReference type="Proteomes" id="UP000606889"/>
    </source>
</evidence>
<keyword evidence="4" id="KW-1185">Reference proteome</keyword>
<dbReference type="PANTHER" id="PTHR46390">
    <property type="entry name" value="MANNOSE-1-PHOSPHATE GUANYLYLTRANSFERASE"/>
    <property type="match status" value="1"/>
</dbReference>
<comment type="caution">
    <text evidence="3">The sequence shown here is derived from an EMBL/GenBank/DDBJ whole genome shotgun (WGS) entry which is preliminary data.</text>
</comment>
<protein>
    <submittedName>
        <fullName evidence="3">Mannose-1-phosphate guanylyltransferase</fullName>
    </submittedName>
</protein>
<feature type="domain" description="MannoseP isomerase/GMP-like beta-helix" evidence="2">
    <location>
        <begin position="285"/>
        <end position="338"/>
    </location>
</feature>
<proteinExistence type="predicted"/>
<dbReference type="CDD" id="cd02509">
    <property type="entry name" value="GDP-M1P_Guanylyltransferase"/>
    <property type="match status" value="1"/>
</dbReference>
<dbReference type="GO" id="GO:0016779">
    <property type="term" value="F:nucleotidyltransferase activity"/>
    <property type="evidence" value="ECO:0007669"/>
    <property type="project" value="UniProtKB-KW"/>
</dbReference>
<name>A0ABR7EGD2_9FIRM</name>
<sequence>MVSGIILAGGSGTRLWPLSSSAKPKQFLNLFSDKSMLRETSERIADIVPMKHQYILTGEKYMPLVKEEFGETVNIMAEPQAKNTAPCILWAAFMIQKHSGGGVAVVMPSDHTIKNGRAFHAALDAAVGKAEQGHIVTFGIRPTRAETGYGYVEIETSEYQANQTVVKLVSFHEKPNQELAGHYLQAGNFLWNSGMFVFDIQTMIDEFQEYEPELYHLFAAIDPDNRAQVARAFEQAKNISIDYAVMEKTKKAYCIPSDFGWSDVGGYESLHEENEKDECGNVTDGNAIMEQSKDCYVNCQKPVVCVGLKDLVVVETEDAILVAQKDMSEQIGKIAKQLNVR</sequence>
<evidence type="ECO:0000313" key="3">
    <source>
        <dbReference type="EMBL" id="MBC5648199.1"/>
    </source>
</evidence>
<dbReference type="InterPro" id="IPR029044">
    <property type="entry name" value="Nucleotide-diphossugar_trans"/>
</dbReference>
<accession>A0ABR7EGD2</accession>
<dbReference type="InterPro" id="IPR054566">
    <property type="entry name" value="ManC/GMP-like_b-helix"/>
</dbReference>
<keyword evidence="3" id="KW-0548">Nucleotidyltransferase</keyword>
<dbReference type="Proteomes" id="UP000606889">
    <property type="component" value="Unassembled WGS sequence"/>
</dbReference>
<organism evidence="3 4">
    <name type="scientific">Christensenella tenuis</name>
    <dbReference type="NCBI Taxonomy" id="2763033"/>
    <lineage>
        <taxon>Bacteria</taxon>
        <taxon>Bacillati</taxon>
        <taxon>Bacillota</taxon>
        <taxon>Clostridia</taxon>
        <taxon>Christensenellales</taxon>
        <taxon>Christensenellaceae</taxon>
        <taxon>Christensenella</taxon>
    </lineage>
</organism>
<reference evidence="3 4" key="1">
    <citation type="submission" date="2020-08" db="EMBL/GenBank/DDBJ databases">
        <title>Genome public.</title>
        <authorList>
            <person name="Liu C."/>
            <person name="Sun Q."/>
        </authorList>
    </citation>
    <scope>NUCLEOTIDE SEQUENCE [LARGE SCALE GENOMIC DNA]</scope>
    <source>
        <strain evidence="3 4">NSJ-35</strain>
    </source>
</reference>
<dbReference type="PANTHER" id="PTHR46390:SF1">
    <property type="entry name" value="MANNOSE-1-PHOSPHATE GUANYLYLTRANSFERASE"/>
    <property type="match status" value="1"/>
</dbReference>
<keyword evidence="3" id="KW-0808">Transferase</keyword>
<dbReference type="InterPro" id="IPR051161">
    <property type="entry name" value="Mannose-6P_isomerase_type2"/>
</dbReference>
<gene>
    <name evidence="3" type="ORF">H8S18_07605</name>
</gene>
<evidence type="ECO:0000259" key="1">
    <source>
        <dbReference type="Pfam" id="PF00483"/>
    </source>
</evidence>
<dbReference type="SUPFAM" id="SSF53448">
    <property type="entry name" value="Nucleotide-diphospho-sugar transferases"/>
    <property type="match status" value="1"/>
</dbReference>